<evidence type="ECO:0000313" key="3">
    <source>
        <dbReference type="Proteomes" id="UP000297729"/>
    </source>
</evidence>
<keyword evidence="1" id="KW-0812">Transmembrane</keyword>
<dbReference type="EMBL" id="SPVG01000094">
    <property type="protein sequence ID" value="TFW24722.1"/>
    <property type="molecule type" value="Genomic_DNA"/>
</dbReference>
<dbReference type="OrthoDB" id="7067407at2"/>
<dbReference type="RefSeq" id="WP_135201433.1">
    <property type="nucleotide sequence ID" value="NZ_SPVG01000094.1"/>
</dbReference>
<sequence>MLTALLTRLVRGAARHAWTTIAICLLLTALSGWYAAGHFAIDTDIDRLLESNAPWAQRDAAMTLEKRVGRCQPARRR</sequence>
<dbReference type="Proteomes" id="UP000297729">
    <property type="component" value="Unassembled WGS sequence"/>
</dbReference>
<keyword evidence="1" id="KW-1133">Transmembrane helix</keyword>
<keyword evidence="1" id="KW-0472">Membrane</keyword>
<proteinExistence type="predicted"/>
<protein>
    <submittedName>
        <fullName evidence="2">Uncharacterized protein</fullName>
    </submittedName>
</protein>
<name>A0A4Y9SHT9_9BURK</name>
<evidence type="ECO:0000256" key="1">
    <source>
        <dbReference type="SAM" id="Phobius"/>
    </source>
</evidence>
<accession>A0A4Y9SHT9</accession>
<comment type="caution">
    <text evidence="2">The sequence shown here is derived from an EMBL/GenBank/DDBJ whole genome shotgun (WGS) entry which is preliminary data.</text>
</comment>
<evidence type="ECO:0000313" key="2">
    <source>
        <dbReference type="EMBL" id="TFW24722.1"/>
    </source>
</evidence>
<dbReference type="AlphaFoldDB" id="A0A4Y9SHT9"/>
<gene>
    <name evidence="2" type="ORF">E4L98_10100</name>
</gene>
<organism evidence="2 3">
    <name type="scientific">Duganella callida</name>
    <dbReference type="NCBI Taxonomy" id="2561932"/>
    <lineage>
        <taxon>Bacteria</taxon>
        <taxon>Pseudomonadati</taxon>
        <taxon>Pseudomonadota</taxon>
        <taxon>Betaproteobacteria</taxon>
        <taxon>Burkholderiales</taxon>
        <taxon>Oxalobacteraceae</taxon>
        <taxon>Telluria group</taxon>
        <taxon>Duganella</taxon>
    </lineage>
</organism>
<reference evidence="2 3" key="1">
    <citation type="submission" date="2019-03" db="EMBL/GenBank/DDBJ databases">
        <title>Draft Genome Sequence of Duganella callidus sp. nov., a Novel Duganella Species Isolated from Cultivated Soil.</title>
        <authorList>
            <person name="Raths R."/>
            <person name="Peta V."/>
            <person name="Bucking H."/>
        </authorList>
    </citation>
    <scope>NUCLEOTIDE SEQUENCE [LARGE SCALE GENOMIC DNA]</scope>
    <source>
        <strain evidence="2 3">DN04</strain>
    </source>
</reference>
<feature type="transmembrane region" description="Helical" evidence="1">
    <location>
        <begin position="20"/>
        <end position="41"/>
    </location>
</feature>
<keyword evidence="3" id="KW-1185">Reference proteome</keyword>
<feature type="non-terminal residue" evidence="2">
    <location>
        <position position="77"/>
    </location>
</feature>